<gene>
    <name evidence="1" type="ORF">A3H61_01715</name>
</gene>
<organism evidence="1 2">
    <name type="scientific">Candidatus Jacksonbacteria bacterium RIFCSPLOWO2_02_FULL_44_20</name>
    <dbReference type="NCBI Taxonomy" id="1798460"/>
    <lineage>
        <taxon>Bacteria</taxon>
        <taxon>Candidatus Jacksoniibacteriota</taxon>
    </lineage>
</organism>
<dbReference type="EMBL" id="MHJU01000026">
    <property type="protein sequence ID" value="OGY72689.1"/>
    <property type="molecule type" value="Genomic_DNA"/>
</dbReference>
<dbReference type="CDD" id="cd22784">
    <property type="entry name" value="DPBB_MltA_YuiC-like"/>
    <property type="match status" value="1"/>
</dbReference>
<sequence length="143" mass="16549">MAQKQRRFLGLFLAITLVLAEFPSRWHRASAADLEEFPKLPSAESRAPRRIEKRLITFYSSTPDQTDDTPFITANGTKVRDGIAAANFLQFGTRFRLPELYGGKVFVVHDRMHQRFGSRIDIWVETREEAIERGVKYTIVEIY</sequence>
<name>A0A1G2A7P8_9BACT</name>
<protein>
    <recommendedName>
        <fullName evidence="3">3D domain-containing protein</fullName>
    </recommendedName>
</protein>
<comment type="caution">
    <text evidence="1">The sequence shown here is derived from an EMBL/GenBank/DDBJ whole genome shotgun (WGS) entry which is preliminary data.</text>
</comment>
<proteinExistence type="predicted"/>
<accession>A0A1G2A7P8</accession>
<evidence type="ECO:0000313" key="2">
    <source>
        <dbReference type="Proteomes" id="UP000178315"/>
    </source>
</evidence>
<evidence type="ECO:0008006" key="3">
    <source>
        <dbReference type="Google" id="ProtNLM"/>
    </source>
</evidence>
<dbReference type="Proteomes" id="UP000178315">
    <property type="component" value="Unassembled WGS sequence"/>
</dbReference>
<reference evidence="1 2" key="1">
    <citation type="journal article" date="2016" name="Nat. Commun.">
        <title>Thousands of microbial genomes shed light on interconnected biogeochemical processes in an aquifer system.</title>
        <authorList>
            <person name="Anantharaman K."/>
            <person name="Brown C.T."/>
            <person name="Hug L.A."/>
            <person name="Sharon I."/>
            <person name="Castelle C.J."/>
            <person name="Probst A.J."/>
            <person name="Thomas B.C."/>
            <person name="Singh A."/>
            <person name="Wilkins M.J."/>
            <person name="Karaoz U."/>
            <person name="Brodie E.L."/>
            <person name="Williams K.H."/>
            <person name="Hubbard S.S."/>
            <person name="Banfield J.F."/>
        </authorList>
    </citation>
    <scope>NUCLEOTIDE SEQUENCE [LARGE SCALE GENOMIC DNA]</scope>
</reference>
<dbReference type="AlphaFoldDB" id="A0A1G2A7P8"/>
<evidence type="ECO:0000313" key="1">
    <source>
        <dbReference type="EMBL" id="OGY72689.1"/>
    </source>
</evidence>